<dbReference type="GO" id="GO:0003677">
    <property type="term" value="F:DNA binding"/>
    <property type="evidence" value="ECO:0007669"/>
    <property type="project" value="UniProtKB-UniRule"/>
</dbReference>
<keyword evidence="5 6" id="KW-0238">DNA-binding</keyword>
<reference evidence="8 9" key="1">
    <citation type="submission" date="2019-09" db="EMBL/GenBank/DDBJ databases">
        <title>Genome Sequence of Larkinella sp MA1.</title>
        <authorList>
            <person name="Srinivasan S."/>
        </authorList>
    </citation>
    <scope>NUCLEOTIDE SEQUENCE [LARGE SCALE GENOMIC DNA]</scope>
    <source>
        <strain evidence="8 9">MA1</strain>
    </source>
</reference>
<evidence type="ECO:0000256" key="5">
    <source>
        <dbReference type="ARBA" id="ARBA00023125"/>
    </source>
</evidence>
<evidence type="ECO:0000313" key="8">
    <source>
        <dbReference type="EMBL" id="KAA9355280.1"/>
    </source>
</evidence>
<dbReference type="GO" id="GO:0016757">
    <property type="term" value="F:glycosyltransferase activity"/>
    <property type="evidence" value="ECO:0007669"/>
    <property type="project" value="UniProtKB-UniRule"/>
</dbReference>
<dbReference type="Proteomes" id="UP000326344">
    <property type="component" value="Unassembled WGS sequence"/>
</dbReference>
<dbReference type="GO" id="GO:0016779">
    <property type="term" value="F:nucleotidyltransferase activity"/>
    <property type="evidence" value="ECO:0007669"/>
    <property type="project" value="UniProtKB-UniRule"/>
</dbReference>
<keyword evidence="2 6" id="KW-0328">Glycosyltransferase</keyword>
<keyword evidence="1 6" id="KW-1277">Toxin-antitoxin system</keyword>
<keyword evidence="9" id="KW-1185">Reference proteome</keyword>
<evidence type="ECO:0000256" key="3">
    <source>
        <dbReference type="ARBA" id="ARBA00022679"/>
    </source>
</evidence>
<comment type="caution">
    <text evidence="8">The sequence shown here is derived from an EMBL/GenBank/DDBJ whole genome shotgun (WGS) entry which is preliminary data.</text>
</comment>
<dbReference type="EMBL" id="VTWS01000002">
    <property type="protein sequence ID" value="KAA9355280.1"/>
    <property type="molecule type" value="Genomic_DNA"/>
</dbReference>
<evidence type="ECO:0000313" key="9">
    <source>
        <dbReference type="Proteomes" id="UP000326344"/>
    </source>
</evidence>
<keyword evidence="3 6" id="KW-0808">Transferase</keyword>
<feature type="binding site" evidence="6">
    <location>
        <begin position="11"/>
        <end position="13"/>
    </location>
    <ligand>
        <name>NAD(+)</name>
        <dbReference type="ChEBI" id="CHEBI:57540"/>
    </ligand>
</feature>
<comment type="caution">
    <text evidence="6">Lacks conserved residue(s) required for the propagation of feature annotation.</text>
</comment>
<keyword evidence="4 6" id="KW-0548">Nucleotidyltransferase</keyword>
<dbReference type="AlphaFoldDB" id="A0A5N1JKG5"/>
<evidence type="ECO:0000259" key="7">
    <source>
        <dbReference type="PROSITE" id="PS52018"/>
    </source>
</evidence>
<evidence type="ECO:0000256" key="2">
    <source>
        <dbReference type="ARBA" id="ARBA00022676"/>
    </source>
</evidence>
<feature type="active site" evidence="6">
    <location>
        <position position="163"/>
    </location>
</feature>
<feature type="domain" description="DarT" evidence="7">
    <location>
        <begin position="7"/>
        <end position="210"/>
    </location>
</feature>
<evidence type="ECO:0000256" key="4">
    <source>
        <dbReference type="ARBA" id="ARBA00022695"/>
    </source>
</evidence>
<comment type="catalytic activity">
    <reaction evidence="6">
        <text>a thymidine in DNA + NAD(+) = an N-(ADP-alpha-D-ribosyl)-thymidine in DNA + nicotinamide + H(+)</text>
        <dbReference type="Rhea" id="RHEA:71651"/>
        <dbReference type="Rhea" id="RHEA-COMP:13556"/>
        <dbReference type="Rhea" id="RHEA-COMP:18051"/>
        <dbReference type="ChEBI" id="CHEBI:15378"/>
        <dbReference type="ChEBI" id="CHEBI:17154"/>
        <dbReference type="ChEBI" id="CHEBI:57540"/>
        <dbReference type="ChEBI" id="CHEBI:137386"/>
        <dbReference type="ChEBI" id="CHEBI:191199"/>
    </reaction>
</comment>
<evidence type="ECO:0000256" key="1">
    <source>
        <dbReference type="ARBA" id="ARBA00022649"/>
    </source>
</evidence>
<evidence type="ECO:0000256" key="6">
    <source>
        <dbReference type="PROSITE-ProRule" id="PRU01362"/>
    </source>
</evidence>
<feature type="active site" description="Proton acceptor" evidence="6">
    <location>
        <position position="50"/>
    </location>
</feature>
<accession>A0A5N1JKG5</accession>
<name>A0A5N1JKG5_9BACT</name>
<dbReference type="InterPro" id="IPR029494">
    <property type="entry name" value="DarT"/>
</dbReference>
<organism evidence="8 9">
    <name type="scientific">Larkinella humicola</name>
    <dbReference type="NCBI Taxonomy" id="2607654"/>
    <lineage>
        <taxon>Bacteria</taxon>
        <taxon>Pseudomonadati</taxon>
        <taxon>Bacteroidota</taxon>
        <taxon>Cytophagia</taxon>
        <taxon>Cytophagales</taxon>
        <taxon>Spirosomataceae</taxon>
        <taxon>Larkinella</taxon>
    </lineage>
</organism>
<dbReference type="Pfam" id="PF14487">
    <property type="entry name" value="DarT"/>
    <property type="match status" value="1"/>
</dbReference>
<sequence>MSLPSPIWIYRMTHLANLPYLLKHGLVTRHSPVFSPDYLSIGENTLIQERAERQIPVPPHGLFSEYISFYFGHRSPMLYQIITGWEGVTKVRQEDIVYLVSSLQKLQQQNSVFVFTDGHAASRLTRFFTNWEDLSQVDWDVITSTDWKNTEDDPDRQRRKQAEVLIYQQVPIATIEFLLTYTTEKRQIVLDLVEQAGLTIPVRVSTKAYYDRL</sequence>
<proteinExistence type="inferred from homology"/>
<comment type="similarity">
    <text evidence="6">Belongs to the DarT ADP-ribosyltransferase family.</text>
</comment>
<protein>
    <submittedName>
        <fullName evidence="8">DUF4433 domain-containing protein</fullName>
    </submittedName>
</protein>
<gene>
    <name evidence="8" type="ORF">F0P93_11940</name>
</gene>
<dbReference type="PROSITE" id="PS52018">
    <property type="entry name" value="DART"/>
    <property type="match status" value="1"/>
</dbReference>
<feature type="binding site" evidence="6">
    <location>
        <position position="50"/>
    </location>
    <ligand>
        <name>NAD(+)</name>
        <dbReference type="ChEBI" id="CHEBI:57540"/>
    </ligand>
</feature>